<evidence type="ECO:0000256" key="1">
    <source>
        <dbReference type="SAM" id="MobiDB-lite"/>
    </source>
</evidence>
<dbReference type="GeneID" id="15807267"/>
<dbReference type="AlphaFoldDB" id="L0AWH2"/>
<dbReference type="KEGG" id="beq:BEWA_027810"/>
<dbReference type="VEuPathDB" id="PiroplasmaDB:BEWA_027810"/>
<protein>
    <submittedName>
        <fullName evidence="2">Signal peptide-containing protein</fullName>
    </submittedName>
</protein>
<dbReference type="RefSeq" id="XP_004829598.1">
    <property type="nucleotide sequence ID" value="XM_004829541.1"/>
</dbReference>
<name>L0AWH2_THEEQ</name>
<feature type="region of interest" description="Disordered" evidence="1">
    <location>
        <begin position="145"/>
        <end position="174"/>
    </location>
</feature>
<sequence length="292" mass="33696">MKILALLLYSSAQSADTQKKRTGSLIDTSRFWVRQSKECGIPVLKCLAKKSIEEIFYAKEPVWAGQSDLSCSSATFYLEEGTPKLVLIKVVDEDGRRPTDYRYLDHGRWKACTQEEYTSRVDQIKNALNIWDIKSSDIEEPISVQLGSRGRQMSDQDVESTEMDASDESAEPGSTRPLYPGTLDIFRKPYETRVNVRSYVYKNTNCKEFKPKIGQDITSVVDGLCDIWNAEPITKFLEGTLYTKFSHNPLFRLNFEKSNGHSKELYFEKINRTWREIDDKDYNRKNRTMLSS</sequence>
<evidence type="ECO:0000313" key="3">
    <source>
        <dbReference type="Proteomes" id="UP000031512"/>
    </source>
</evidence>
<feature type="compositionally biased region" description="Acidic residues" evidence="1">
    <location>
        <begin position="156"/>
        <end position="170"/>
    </location>
</feature>
<accession>L0AWH2</accession>
<keyword evidence="3" id="KW-1185">Reference proteome</keyword>
<proteinExistence type="predicted"/>
<reference evidence="2 3" key="1">
    <citation type="journal article" date="2012" name="BMC Genomics">
        <title>Comparative genomic analysis and phylogenetic position of Theileria equi.</title>
        <authorList>
            <person name="Kappmeyer L.S."/>
            <person name="Thiagarajan M."/>
            <person name="Herndon D.R."/>
            <person name="Ramsay J.D."/>
            <person name="Caler E."/>
            <person name="Djikeng A."/>
            <person name="Gillespie J.J."/>
            <person name="Lau A.O."/>
            <person name="Roalson E.H."/>
            <person name="Silva J.C."/>
            <person name="Silva M.G."/>
            <person name="Suarez C.E."/>
            <person name="Ueti M.W."/>
            <person name="Nene V.M."/>
            <person name="Mealey R.H."/>
            <person name="Knowles D.P."/>
            <person name="Brayton K.A."/>
        </authorList>
    </citation>
    <scope>NUCLEOTIDE SEQUENCE [LARGE SCALE GENOMIC DNA]</scope>
    <source>
        <strain evidence="2 3">WA</strain>
    </source>
</reference>
<dbReference type="Proteomes" id="UP000031512">
    <property type="component" value="Chromosome 1"/>
</dbReference>
<dbReference type="EMBL" id="CP001669">
    <property type="protein sequence ID" value="AFZ79932.1"/>
    <property type="molecule type" value="Genomic_DNA"/>
</dbReference>
<gene>
    <name evidence="2" type="ORF">BEWA_027810</name>
</gene>
<evidence type="ECO:0000313" key="2">
    <source>
        <dbReference type="EMBL" id="AFZ79932.1"/>
    </source>
</evidence>
<organism evidence="2 3">
    <name type="scientific">Theileria equi strain WA</name>
    <dbReference type="NCBI Taxonomy" id="1537102"/>
    <lineage>
        <taxon>Eukaryota</taxon>
        <taxon>Sar</taxon>
        <taxon>Alveolata</taxon>
        <taxon>Apicomplexa</taxon>
        <taxon>Aconoidasida</taxon>
        <taxon>Piroplasmida</taxon>
        <taxon>Theileriidae</taxon>
        <taxon>Theileria</taxon>
    </lineage>
</organism>